<evidence type="ECO:0000256" key="3">
    <source>
        <dbReference type="ARBA" id="ARBA00007809"/>
    </source>
</evidence>
<dbReference type="Proteomes" id="UP000316621">
    <property type="component" value="Chromosome 1"/>
</dbReference>
<evidence type="ECO:0000313" key="13">
    <source>
        <dbReference type="EMBL" id="RZC47951.1"/>
    </source>
</evidence>
<accession>A0A4Y7IJR2</accession>
<dbReference type="OrthoDB" id="409725at2759"/>
<evidence type="ECO:0000256" key="8">
    <source>
        <dbReference type="ARBA" id="ARBA00022737"/>
    </source>
</evidence>
<gene>
    <name evidence="13" type="ORF">C5167_040908</name>
</gene>
<feature type="transmembrane region" description="Helical" evidence="12">
    <location>
        <begin position="49"/>
        <end position="68"/>
    </location>
</feature>
<dbReference type="OMA" id="VCDIFNI"/>
<keyword evidence="7 12" id="KW-0812">Transmembrane</keyword>
<dbReference type="InterPro" id="IPR047664">
    <property type="entry name" value="SWEET"/>
</dbReference>
<evidence type="ECO:0000256" key="1">
    <source>
        <dbReference type="ARBA" id="ARBA00004651"/>
    </source>
</evidence>
<dbReference type="PANTHER" id="PTHR10791:SF236">
    <property type="entry name" value="BIDIRECTIONAL SUGAR TRANSPORTER SWEET8"/>
    <property type="match status" value="1"/>
</dbReference>
<dbReference type="PANTHER" id="PTHR10791">
    <property type="entry name" value="RAG1-ACTIVATING PROTEIN 1"/>
    <property type="match status" value="1"/>
</dbReference>
<keyword evidence="11 12" id="KW-0472">Membrane</keyword>
<comment type="function">
    <text evidence="12">Mediates both low-affinity uptake and efflux of sugar across the membrane.</text>
</comment>
<evidence type="ECO:0000256" key="11">
    <source>
        <dbReference type="ARBA" id="ARBA00023136"/>
    </source>
</evidence>
<comment type="similarity">
    <text evidence="3 12">Belongs to the SWEET sugar transporter family.</text>
</comment>
<evidence type="ECO:0000256" key="2">
    <source>
        <dbReference type="ARBA" id="ARBA00004653"/>
    </source>
</evidence>
<evidence type="ECO:0000256" key="7">
    <source>
        <dbReference type="ARBA" id="ARBA00022692"/>
    </source>
</evidence>
<dbReference type="FunFam" id="1.20.1280.290:FF:000004">
    <property type="entry name" value="Sugar transporter SWEET"/>
    <property type="match status" value="1"/>
</dbReference>
<evidence type="ECO:0000256" key="5">
    <source>
        <dbReference type="ARBA" id="ARBA00022475"/>
    </source>
</evidence>
<comment type="subcellular location">
    <subcellularLocation>
        <location evidence="1 12">Cell membrane</location>
        <topology evidence="1 12">Multi-pass membrane protein</topology>
    </subcellularLocation>
    <subcellularLocation>
        <location evidence="2">Golgi apparatus membrane</location>
        <topology evidence="2">Multi-pass membrane protein</topology>
    </subcellularLocation>
</comment>
<dbReference type="Pfam" id="PF03083">
    <property type="entry name" value="MtN3_slv"/>
    <property type="match status" value="2"/>
</dbReference>
<evidence type="ECO:0000256" key="10">
    <source>
        <dbReference type="ARBA" id="ARBA00023034"/>
    </source>
</evidence>
<dbReference type="GO" id="GO:0005886">
    <property type="term" value="C:plasma membrane"/>
    <property type="evidence" value="ECO:0007669"/>
    <property type="project" value="UniProtKB-SubCell"/>
</dbReference>
<feature type="transmembrane region" description="Helical" evidence="12">
    <location>
        <begin position="195"/>
        <end position="216"/>
    </location>
</feature>
<keyword evidence="5" id="KW-1003">Cell membrane</keyword>
<dbReference type="FunFam" id="1.20.1280.290:FF:000001">
    <property type="entry name" value="Bidirectional sugar transporter SWEET"/>
    <property type="match status" value="1"/>
</dbReference>
<protein>
    <recommendedName>
        <fullName evidence="12">Bidirectional sugar transporter SWEET</fullName>
    </recommendedName>
</protein>
<organism evidence="13 14">
    <name type="scientific">Papaver somniferum</name>
    <name type="common">Opium poppy</name>
    <dbReference type="NCBI Taxonomy" id="3469"/>
    <lineage>
        <taxon>Eukaryota</taxon>
        <taxon>Viridiplantae</taxon>
        <taxon>Streptophyta</taxon>
        <taxon>Embryophyta</taxon>
        <taxon>Tracheophyta</taxon>
        <taxon>Spermatophyta</taxon>
        <taxon>Magnoliopsida</taxon>
        <taxon>Ranunculales</taxon>
        <taxon>Papaveraceae</taxon>
        <taxon>Papaveroideae</taxon>
        <taxon>Papaver</taxon>
    </lineage>
</organism>
<reference evidence="13 14" key="1">
    <citation type="journal article" date="2018" name="Science">
        <title>The opium poppy genome and morphinan production.</title>
        <authorList>
            <person name="Guo L."/>
            <person name="Winzer T."/>
            <person name="Yang X."/>
            <person name="Li Y."/>
            <person name="Ning Z."/>
            <person name="He Z."/>
            <person name="Teodor R."/>
            <person name="Lu Y."/>
            <person name="Bowser T.A."/>
            <person name="Graham I.A."/>
            <person name="Ye K."/>
        </authorList>
    </citation>
    <scope>NUCLEOTIDE SEQUENCE [LARGE SCALE GENOMIC DNA]</scope>
    <source>
        <strain evidence="14">cv. HN1</strain>
        <tissue evidence="13">Leaves</tissue>
    </source>
</reference>
<keyword evidence="8" id="KW-0677">Repeat</keyword>
<dbReference type="GO" id="GO:0000139">
    <property type="term" value="C:Golgi membrane"/>
    <property type="evidence" value="ECO:0007669"/>
    <property type="project" value="UniProtKB-SubCell"/>
</dbReference>
<keyword evidence="4 12" id="KW-0813">Transport</keyword>
<feature type="transmembrane region" description="Helical" evidence="12">
    <location>
        <begin position="136"/>
        <end position="159"/>
    </location>
</feature>
<feature type="transmembrane region" description="Helical" evidence="12">
    <location>
        <begin position="74"/>
        <end position="97"/>
    </location>
</feature>
<sequence length="239" mass="26923">MVTARQIDHIRTGVGFAGNVISFGLFLSPAPTFYEIIKKGAVEDFSPNPYLATILNCVLWVYYGLPFVHPHDTLVVTINGVGIGIELIYVCIFLIYATKKGRRYVMLVFAGEAVFYAAVVLLLTLEPRCIANRPKIIGILCDIFNILMYAMPLDNLYQVCKSKSSQYMPKWLLLFNALNGGCWLAFALLRYDIYLLVSNGSGFVFGLIQIGVWWWFRNGPKKEDQIDDEAVKAKELAMV</sequence>
<keyword evidence="10" id="KW-0333">Golgi apparatus</keyword>
<feature type="transmembrane region" description="Helical" evidence="12">
    <location>
        <begin position="171"/>
        <end position="189"/>
    </location>
</feature>
<evidence type="ECO:0000256" key="4">
    <source>
        <dbReference type="ARBA" id="ARBA00022448"/>
    </source>
</evidence>
<keyword evidence="9 12" id="KW-1133">Transmembrane helix</keyword>
<dbReference type="Gene3D" id="1.20.1280.290">
    <property type="match status" value="2"/>
</dbReference>
<dbReference type="EMBL" id="CM010715">
    <property type="protein sequence ID" value="RZC47951.1"/>
    <property type="molecule type" value="Genomic_DNA"/>
</dbReference>
<keyword evidence="14" id="KW-1185">Reference proteome</keyword>
<dbReference type="GO" id="GO:0051119">
    <property type="term" value="F:sugar transmembrane transporter activity"/>
    <property type="evidence" value="ECO:0007669"/>
    <property type="project" value="InterPro"/>
</dbReference>
<dbReference type="InterPro" id="IPR004316">
    <property type="entry name" value="SWEET_rpt"/>
</dbReference>
<dbReference type="Gramene" id="RZC47951">
    <property type="protein sequence ID" value="RZC47951"/>
    <property type="gene ID" value="C5167_040908"/>
</dbReference>
<keyword evidence="6 12" id="KW-0762">Sugar transport</keyword>
<dbReference type="AlphaFoldDB" id="A0A4Y7IJR2"/>
<name>A0A4Y7IJR2_PAPSO</name>
<feature type="transmembrane region" description="Helical" evidence="12">
    <location>
        <begin position="104"/>
        <end position="124"/>
    </location>
</feature>
<evidence type="ECO:0000256" key="6">
    <source>
        <dbReference type="ARBA" id="ARBA00022597"/>
    </source>
</evidence>
<evidence type="ECO:0000256" key="12">
    <source>
        <dbReference type="RuleBase" id="RU910715"/>
    </source>
</evidence>
<evidence type="ECO:0000313" key="14">
    <source>
        <dbReference type="Proteomes" id="UP000316621"/>
    </source>
</evidence>
<feature type="transmembrane region" description="Helical" evidence="12">
    <location>
        <begin position="16"/>
        <end position="37"/>
    </location>
</feature>
<evidence type="ECO:0000256" key="9">
    <source>
        <dbReference type="ARBA" id="ARBA00022989"/>
    </source>
</evidence>
<proteinExistence type="inferred from homology"/>